<keyword evidence="5" id="KW-1185">Reference proteome</keyword>
<keyword evidence="1" id="KW-0175">Coiled coil</keyword>
<dbReference type="EMBL" id="MDYQ01000446">
    <property type="protein sequence ID" value="PRP74708.1"/>
    <property type="molecule type" value="Genomic_DNA"/>
</dbReference>
<feature type="compositionally biased region" description="Basic and acidic residues" evidence="2">
    <location>
        <begin position="22"/>
        <end position="32"/>
    </location>
</feature>
<reference evidence="3 5" key="1">
    <citation type="journal article" date="2018" name="Genome Biol. Evol.">
        <title>Multiple Roots of Fruiting Body Formation in Amoebozoa.</title>
        <authorList>
            <person name="Hillmann F."/>
            <person name="Forbes G."/>
            <person name="Novohradska S."/>
            <person name="Ferling I."/>
            <person name="Riege K."/>
            <person name="Groth M."/>
            <person name="Westermann M."/>
            <person name="Marz M."/>
            <person name="Spaller T."/>
            <person name="Winckler T."/>
            <person name="Schaap P."/>
            <person name="Glockner G."/>
        </authorList>
    </citation>
    <scope>NUCLEOTIDE SEQUENCE [LARGE SCALE GENOMIC DNA]</scope>
    <source>
        <strain evidence="3 5">Jena</strain>
    </source>
</reference>
<evidence type="ECO:0000313" key="4">
    <source>
        <dbReference type="EMBL" id="PRP75232.1"/>
    </source>
</evidence>
<feature type="compositionally biased region" description="Polar residues" evidence="2">
    <location>
        <begin position="44"/>
        <end position="54"/>
    </location>
</feature>
<dbReference type="InParanoid" id="A0A2P6MSM9"/>
<dbReference type="Proteomes" id="UP000241769">
    <property type="component" value="Unassembled WGS sequence"/>
</dbReference>
<dbReference type="AlphaFoldDB" id="A0A2P6MSM9"/>
<comment type="caution">
    <text evidence="3">The sequence shown here is derived from an EMBL/GenBank/DDBJ whole genome shotgun (WGS) entry which is preliminary data.</text>
</comment>
<evidence type="ECO:0000256" key="2">
    <source>
        <dbReference type="SAM" id="MobiDB-lite"/>
    </source>
</evidence>
<feature type="region of interest" description="Disordered" evidence="2">
    <location>
        <begin position="22"/>
        <end position="74"/>
    </location>
</feature>
<proteinExistence type="predicted"/>
<sequence length="121" mass="13319">MKALGGGIPKLSLKNVHAEFSELADREREKNTGDGSIPIRPNALNLSSGQQTSRRGMDECPPMTSRSGLRSQTEVEESSLVQANSDLKKKLAVYSEVISTYENRCDLLEEEIRSLKLGVLI</sequence>
<organism evidence="3 5">
    <name type="scientific">Planoprotostelium fungivorum</name>
    <dbReference type="NCBI Taxonomy" id="1890364"/>
    <lineage>
        <taxon>Eukaryota</taxon>
        <taxon>Amoebozoa</taxon>
        <taxon>Evosea</taxon>
        <taxon>Variosea</taxon>
        <taxon>Cavosteliida</taxon>
        <taxon>Cavosteliaceae</taxon>
        <taxon>Planoprotostelium</taxon>
    </lineage>
</organism>
<evidence type="ECO:0000313" key="3">
    <source>
        <dbReference type="EMBL" id="PRP74708.1"/>
    </source>
</evidence>
<gene>
    <name evidence="4" type="ORF">PROFUN_15867</name>
    <name evidence="3" type="ORF">PROFUN_16154</name>
</gene>
<name>A0A2P6MSM9_9EUKA</name>
<feature type="coiled-coil region" evidence="1">
    <location>
        <begin position="91"/>
        <end position="118"/>
    </location>
</feature>
<evidence type="ECO:0000313" key="5">
    <source>
        <dbReference type="Proteomes" id="UP000241769"/>
    </source>
</evidence>
<dbReference type="EMBL" id="MDYQ01000405">
    <property type="protein sequence ID" value="PRP75232.1"/>
    <property type="molecule type" value="Genomic_DNA"/>
</dbReference>
<accession>A0A2P6MSM9</accession>
<protein>
    <submittedName>
        <fullName evidence="3">Uncharacterized protein</fullName>
    </submittedName>
</protein>
<evidence type="ECO:0000256" key="1">
    <source>
        <dbReference type="SAM" id="Coils"/>
    </source>
</evidence>